<keyword evidence="6" id="KW-1185">Reference proteome</keyword>
<dbReference type="InterPro" id="IPR045431">
    <property type="entry name" value="EAD2"/>
</dbReference>
<accession>A0ABQ3P816</accession>
<feature type="domain" description="vWA-MoxR associated protein middle region 0" evidence="2">
    <location>
        <begin position="111"/>
        <end position="217"/>
    </location>
</feature>
<evidence type="ECO:0000313" key="5">
    <source>
        <dbReference type="EMBL" id="GHI21160.1"/>
    </source>
</evidence>
<protein>
    <submittedName>
        <fullName evidence="5">Uncharacterized protein</fullName>
    </submittedName>
</protein>
<dbReference type="Pfam" id="PF20028">
    <property type="entry name" value="VMAP-C"/>
    <property type="match status" value="1"/>
</dbReference>
<evidence type="ECO:0000313" key="6">
    <source>
        <dbReference type="Proteomes" id="UP001052739"/>
    </source>
</evidence>
<dbReference type="Pfam" id="PF19956">
    <property type="entry name" value="EAD2"/>
    <property type="match status" value="1"/>
</dbReference>
<sequence length="512" mass="56297">MYDEGHGAHASDLTRELVDQLCAVPGLETTDGRGLLIDTLADQLPEAANIPRHNRLRPGVLEIVRFCRREPGGLHELAAALALYDPGSAPALHVRGLIAAAPPAAVLPALPDSECLVVTGLLDRVRHLDAHGLLYAAADGIPLPLHPVATLGEAFSFLTRANTRPDGLLPTMVLVEHVAAGLDGRGPDDTRTADALREWNDVQAKKLERRPALEAVRTALGRPHPAQPAPACVVVQLCRSGMHPDRYLLSHWRQMRPGPWRPERGEDRLVTLDEVPAAVERLLQRAEQDWARQPGRPVLEFVLPVNLLNEPMEWFPVAFRPDAATALCLTYPVVLRSLERMRATEFHRRWHNRWQQALDSPDTACHWDTAGSRGHDREQWTSTLTADERLVSVALSAPPLPEDRDRDGSQASLIDALYAGVPMAVWDRRSSGSADFRKRARRLLTGKAIELPQRVHQLRKDAATAAAGKRDAHVGRHLAVLFDDPNRLVDWSGAPGSDLGSARGGHHEEGET</sequence>
<dbReference type="InterPro" id="IPR045450">
    <property type="entry name" value="VMAP_C"/>
</dbReference>
<feature type="domain" description="Effector-associated" evidence="3">
    <location>
        <begin position="18"/>
        <end position="98"/>
    </location>
</feature>
<dbReference type="Pfam" id="PF19916">
    <property type="entry name" value="VMAP-M0"/>
    <property type="match status" value="1"/>
</dbReference>
<organism evidence="5 6">
    <name type="scientific">Streptomyces hydrogenans</name>
    <dbReference type="NCBI Taxonomy" id="1873719"/>
    <lineage>
        <taxon>Bacteria</taxon>
        <taxon>Bacillati</taxon>
        <taxon>Actinomycetota</taxon>
        <taxon>Actinomycetes</taxon>
        <taxon>Kitasatosporales</taxon>
        <taxon>Streptomycetaceae</taxon>
        <taxon>Streptomyces</taxon>
    </lineage>
</organism>
<evidence type="ECO:0000259" key="3">
    <source>
        <dbReference type="Pfam" id="PF19956"/>
    </source>
</evidence>
<name>A0ABQ3P816_9ACTN</name>
<gene>
    <name evidence="5" type="ORF">Shyd_25310</name>
</gene>
<evidence type="ECO:0000256" key="1">
    <source>
        <dbReference type="SAM" id="MobiDB-lite"/>
    </source>
</evidence>
<feature type="region of interest" description="Disordered" evidence="1">
    <location>
        <begin position="492"/>
        <end position="512"/>
    </location>
</feature>
<dbReference type="InterPro" id="IPR045555">
    <property type="entry name" value="VMAP-M0"/>
</dbReference>
<evidence type="ECO:0000259" key="4">
    <source>
        <dbReference type="Pfam" id="PF20028"/>
    </source>
</evidence>
<comment type="caution">
    <text evidence="5">The sequence shown here is derived from an EMBL/GenBank/DDBJ whole genome shotgun (WGS) entry which is preliminary data.</text>
</comment>
<reference evidence="5" key="1">
    <citation type="submission" date="2024-05" db="EMBL/GenBank/DDBJ databases">
        <title>Whole genome shotgun sequence of Streptomyces hydrogenans NBRC 13475.</title>
        <authorList>
            <person name="Komaki H."/>
            <person name="Tamura T."/>
        </authorList>
    </citation>
    <scope>NUCLEOTIDE SEQUENCE</scope>
    <source>
        <strain evidence="5">NBRC 13475</strain>
    </source>
</reference>
<feature type="domain" description="vWA-MoxR associated protein C-terminal" evidence="4">
    <location>
        <begin position="245"/>
        <end position="485"/>
    </location>
</feature>
<evidence type="ECO:0000259" key="2">
    <source>
        <dbReference type="Pfam" id="PF19916"/>
    </source>
</evidence>
<dbReference type="EMBL" id="BNDW01000019">
    <property type="protein sequence ID" value="GHI21160.1"/>
    <property type="molecule type" value="Genomic_DNA"/>
</dbReference>
<dbReference type="Proteomes" id="UP001052739">
    <property type="component" value="Unassembled WGS sequence"/>
</dbReference>
<proteinExistence type="predicted"/>